<dbReference type="Proteomes" id="UP000483672">
    <property type="component" value="Unassembled WGS sequence"/>
</dbReference>
<reference evidence="1 2" key="1">
    <citation type="submission" date="2019-06" db="EMBL/GenBank/DDBJ databases">
        <authorList>
            <person name="Palmer J.M."/>
        </authorList>
    </citation>
    <scope>NUCLEOTIDE SEQUENCE [LARGE SCALE GENOMIC DNA]</scope>
    <source>
        <strain evidence="1 2">TWF191</strain>
    </source>
</reference>
<comment type="caution">
    <text evidence="1">The sequence shown here is derived from an EMBL/GenBank/DDBJ whole genome shotgun (WGS) entry which is preliminary data.</text>
</comment>
<name>A0A7C8R0Q9_ORBOL</name>
<proteinExistence type="predicted"/>
<evidence type="ECO:0000313" key="2">
    <source>
        <dbReference type="Proteomes" id="UP000483672"/>
    </source>
</evidence>
<dbReference type="EMBL" id="WIPF01000004">
    <property type="protein sequence ID" value="KAF3231303.1"/>
    <property type="molecule type" value="Genomic_DNA"/>
</dbReference>
<protein>
    <submittedName>
        <fullName evidence="1">Uncharacterized protein</fullName>
    </submittedName>
</protein>
<organism evidence="1 2">
    <name type="scientific">Orbilia oligospora</name>
    <name type="common">Nematode-trapping fungus</name>
    <name type="synonym">Arthrobotrys oligospora</name>
    <dbReference type="NCBI Taxonomy" id="2813651"/>
    <lineage>
        <taxon>Eukaryota</taxon>
        <taxon>Fungi</taxon>
        <taxon>Dikarya</taxon>
        <taxon>Ascomycota</taxon>
        <taxon>Pezizomycotina</taxon>
        <taxon>Orbiliomycetes</taxon>
        <taxon>Orbiliales</taxon>
        <taxon>Orbiliaceae</taxon>
        <taxon>Orbilia</taxon>
    </lineage>
</organism>
<sequence>MGYDGLINDNSDTLTSLGQHFSRFANLLMHLDNFQPEVVDPLHLTIVTLSDLNENPSASHTGGLNEETGEFDLPAIEVYNEIDTLISSILSRPISLPLDIWTTHDGAMITTTFEEALKLLGTELTYGADDPTIPENLMRWLFDAEIGVGGVVLKSNKFLTLQIAIRDLDAYISHAVEAIDQASYLAQWNIEYPSLAGVEENAIKKLFKKDLDRAKGFWIEILGASGEIVRGMETVYQPNAKPQVNALVTSRATFGPGAVGSAHWPTLETIVAQSSAGIVNAGQQTAVAEPRSATIANDLAAIVRNIPNLQITLHRDTWSDREGQPYAQNLWDRIKELSDYLTDGGVVNINKATSLLSWVYNVEFDPIVGIYTLDTNKKDTLEIAVGAVAGDLETETSKLLGLDFNYRSSISRILDIQLVRSSISLLHRSSSDIVQFVGDYADDFADLKEALEDLEVQGGPVLAMTRIPNFRGFSL</sequence>
<dbReference type="AlphaFoldDB" id="A0A7C8R0Q9"/>
<gene>
    <name evidence="1" type="ORF">TWF191_006792</name>
</gene>
<accession>A0A7C8R0Q9</accession>
<evidence type="ECO:0000313" key="1">
    <source>
        <dbReference type="EMBL" id="KAF3231303.1"/>
    </source>
</evidence>